<comment type="caution">
    <text evidence="3">The sequence shown here is derived from an EMBL/GenBank/DDBJ whole genome shotgun (WGS) entry which is preliminary data.</text>
</comment>
<sequence>MSPQLVLLDLIAILKLLTSFFMNGMFWMVPCKSPSMETIRLVGMLLLCSTSVLTLNKKTKNREPKQIQKTEWTSAAPPLSSASARATASSSTSDSMLVDDLLDTTLRPNRMTSSSSPLPSPKS</sequence>
<feature type="compositionally biased region" description="Low complexity" evidence="1">
    <location>
        <begin position="73"/>
        <end position="98"/>
    </location>
</feature>
<evidence type="ECO:0000256" key="2">
    <source>
        <dbReference type="SAM" id="Phobius"/>
    </source>
</evidence>
<keyword evidence="2" id="KW-0812">Transmembrane</keyword>
<feature type="transmembrane region" description="Helical" evidence="2">
    <location>
        <begin position="7"/>
        <end position="27"/>
    </location>
</feature>
<accession>A0A8J5VJR3</accession>
<organism evidence="3 4">
    <name type="scientific">Zizania palustris</name>
    <name type="common">Northern wild rice</name>
    <dbReference type="NCBI Taxonomy" id="103762"/>
    <lineage>
        <taxon>Eukaryota</taxon>
        <taxon>Viridiplantae</taxon>
        <taxon>Streptophyta</taxon>
        <taxon>Embryophyta</taxon>
        <taxon>Tracheophyta</taxon>
        <taxon>Spermatophyta</taxon>
        <taxon>Magnoliopsida</taxon>
        <taxon>Liliopsida</taxon>
        <taxon>Poales</taxon>
        <taxon>Poaceae</taxon>
        <taxon>BOP clade</taxon>
        <taxon>Oryzoideae</taxon>
        <taxon>Oryzeae</taxon>
        <taxon>Zizaniinae</taxon>
        <taxon>Zizania</taxon>
    </lineage>
</organism>
<evidence type="ECO:0000256" key="1">
    <source>
        <dbReference type="SAM" id="MobiDB-lite"/>
    </source>
</evidence>
<proteinExistence type="predicted"/>
<keyword evidence="2" id="KW-1133">Transmembrane helix</keyword>
<feature type="transmembrane region" description="Helical" evidence="2">
    <location>
        <begin position="39"/>
        <end position="56"/>
    </location>
</feature>
<protein>
    <submittedName>
        <fullName evidence="3">Uncharacterized protein</fullName>
    </submittedName>
</protein>
<reference evidence="3" key="2">
    <citation type="submission" date="2021-02" db="EMBL/GenBank/DDBJ databases">
        <authorList>
            <person name="Kimball J.A."/>
            <person name="Haas M.W."/>
            <person name="Macchietto M."/>
            <person name="Kono T."/>
            <person name="Duquette J."/>
            <person name="Shao M."/>
        </authorList>
    </citation>
    <scope>NUCLEOTIDE SEQUENCE</scope>
    <source>
        <tissue evidence="3">Fresh leaf tissue</tissue>
    </source>
</reference>
<dbReference type="EMBL" id="JAAALK010000290">
    <property type="protein sequence ID" value="KAG8046939.1"/>
    <property type="molecule type" value="Genomic_DNA"/>
</dbReference>
<keyword evidence="2" id="KW-0472">Membrane</keyword>
<name>A0A8J5VJR3_ZIZPA</name>
<dbReference type="AlphaFoldDB" id="A0A8J5VJR3"/>
<reference evidence="3" key="1">
    <citation type="journal article" date="2021" name="bioRxiv">
        <title>Whole Genome Assembly and Annotation of Northern Wild Rice, Zizania palustris L., Supports a Whole Genome Duplication in the Zizania Genus.</title>
        <authorList>
            <person name="Haas M."/>
            <person name="Kono T."/>
            <person name="Macchietto M."/>
            <person name="Millas R."/>
            <person name="McGilp L."/>
            <person name="Shao M."/>
            <person name="Duquette J."/>
            <person name="Hirsch C.N."/>
            <person name="Kimball J."/>
        </authorList>
    </citation>
    <scope>NUCLEOTIDE SEQUENCE</scope>
    <source>
        <tissue evidence="3">Fresh leaf tissue</tissue>
    </source>
</reference>
<keyword evidence="4" id="KW-1185">Reference proteome</keyword>
<gene>
    <name evidence="3" type="ORF">GUJ93_ZPchr0008g13796</name>
</gene>
<dbReference type="Proteomes" id="UP000729402">
    <property type="component" value="Unassembled WGS sequence"/>
</dbReference>
<feature type="region of interest" description="Disordered" evidence="1">
    <location>
        <begin position="59"/>
        <end position="98"/>
    </location>
</feature>
<evidence type="ECO:0000313" key="3">
    <source>
        <dbReference type="EMBL" id="KAG8046939.1"/>
    </source>
</evidence>
<evidence type="ECO:0000313" key="4">
    <source>
        <dbReference type="Proteomes" id="UP000729402"/>
    </source>
</evidence>